<dbReference type="InterPro" id="IPR037185">
    <property type="entry name" value="EmrE-like"/>
</dbReference>
<feature type="transmembrane region" description="Helical" evidence="3">
    <location>
        <begin position="20"/>
        <end position="38"/>
    </location>
</feature>
<gene>
    <name evidence="5" type="ORF">I5776_06810</name>
</gene>
<comment type="subcellular location">
    <subcellularLocation>
        <location evidence="1">Endomembrane system</location>
        <topology evidence="1">Multi-pass membrane protein</topology>
    </subcellularLocation>
</comment>
<dbReference type="RefSeq" id="WP_202779661.1">
    <property type="nucleotide sequence ID" value="NZ_CP065425.1"/>
</dbReference>
<feature type="transmembrane region" description="Helical" evidence="3">
    <location>
        <begin position="74"/>
        <end position="99"/>
    </location>
</feature>
<comment type="similarity">
    <text evidence="2">Belongs to the EamA transporter family.</text>
</comment>
<protein>
    <submittedName>
        <fullName evidence="5">EamA family transporter</fullName>
    </submittedName>
</protein>
<sequence length="113" mass="12698">MVYLVFNRSFSLFKGSIQTDLLLIGAGAATAIPLLFFAKGAQRIPLYLLGFLQYIAPSFMLILGVFVYKEHFSMVHMIAFICIWVAAIIISVGHSKWFISMTNRLKKNNSFSA</sequence>
<feature type="transmembrane region" description="Helical" evidence="3">
    <location>
        <begin position="45"/>
        <end position="68"/>
    </location>
</feature>
<dbReference type="Pfam" id="PF00892">
    <property type="entry name" value="EamA"/>
    <property type="match status" value="1"/>
</dbReference>
<organism evidence="5 6">
    <name type="scientific">Heyndrickxia vini</name>
    <dbReference type="NCBI Taxonomy" id="1476025"/>
    <lineage>
        <taxon>Bacteria</taxon>
        <taxon>Bacillati</taxon>
        <taxon>Bacillota</taxon>
        <taxon>Bacilli</taxon>
        <taxon>Bacillales</taxon>
        <taxon>Bacillaceae</taxon>
        <taxon>Heyndrickxia</taxon>
    </lineage>
</organism>
<keyword evidence="6" id="KW-1185">Reference proteome</keyword>
<keyword evidence="3" id="KW-0472">Membrane</keyword>
<dbReference type="SUPFAM" id="SSF103481">
    <property type="entry name" value="Multidrug resistance efflux transporter EmrE"/>
    <property type="match status" value="1"/>
</dbReference>
<dbReference type="InterPro" id="IPR000620">
    <property type="entry name" value="EamA_dom"/>
</dbReference>
<proteinExistence type="inferred from homology"/>
<evidence type="ECO:0000259" key="4">
    <source>
        <dbReference type="Pfam" id="PF00892"/>
    </source>
</evidence>
<accession>A0ABX7E5N6</accession>
<evidence type="ECO:0000256" key="3">
    <source>
        <dbReference type="SAM" id="Phobius"/>
    </source>
</evidence>
<evidence type="ECO:0000313" key="5">
    <source>
        <dbReference type="EMBL" id="QQZ10603.1"/>
    </source>
</evidence>
<evidence type="ECO:0000256" key="2">
    <source>
        <dbReference type="ARBA" id="ARBA00007362"/>
    </source>
</evidence>
<reference evidence="5 6" key="1">
    <citation type="submission" date="2020-11" db="EMBL/GenBank/DDBJ databases">
        <title>Taxonomic evaluation of the Bacillus sporothermodurans group of bacteria based on whole genome sequences.</title>
        <authorList>
            <person name="Fiedler G."/>
            <person name="Herbstmann A.-D."/>
            <person name="Doll E."/>
            <person name="Wenning M."/>
            <person name="Brinks E."/>
            <person name="Kabisch J."/>
            <person name="Breitenwieser F."/>
            <person name="Lappann M."/>
            <person name="Boehnlein C."/>
            <person name="Franz C."/>
        </authorList>
    </citation>
    <scope>NUCLEOTIDE SEQUENCE [LARGE SCALE GENOMIC DNA]</scope>
    <source>
        <strain evidence="5 6">JCM 19841</strain>
    </source>
</reference>
<name>A0ABX7E5N6_9BACI</name>
<evidence type="ECO:0000313" key="6">
    <source>
        <dbReference type="Proteomes" id="UP000595691"/>
    </source>
</evidence>
<dbReference type="Proteomes" id="UP000595691">
    <property type="component" value="Chromosome"/>
</dbReference>
<dbReference type="EMBL" id="CP065425">
    <property type="protein sequence ID" value="QQZ10603.1"/>
    <property type="molecule type" value="Genomic_DNA"/>
</dbReference>
<keyword evidence="3" id="KW-0812">Transmembrane</keyword>
<keyword evidence="3" id="KW-1133">Transmembrane helix</keyword>
<evidence type="ECO:0000256" key="1">
    <source>
        <dbReference type="ARBA" id="ARBA00004127"/>
    </source>
</evidence>
<feature type="domain" description="EamA" evidence="4">
    <location>
        <begin position="20"/>
        <end position="91"/>
    </location>
</feature>